<evidence type="ECO:0000313" key="2">
    <source>
        <dbReference type="EMBL" id="MFD1765265.1"/>
    </source>
</evidence>
<protein>
    <submittedName>
        <fullName evidence="2">RES family NAD+ phosphorylase</fullName>
    </submittedName>
</protein>
<dbReference type="EMBL" id="JBHUEL010000001">
    <property type="protein sequence ID" value="MFD1765265.1"/>
    <property type="molecule type" value="Genomic_DNA"/>
</dbReference>
<name>A0ABW4MA94_9SPHN</name>
<evidence type="ECO:0000313" key="3">
    <source>
        <dbReference type="Proteomes" id="UP001597215"/>
    </source>
</evidence>
<sequence>MTLPFGRFTGTVYRGHHPMWAYDPLSGAGAARFGGRFNAPGLPTLYTALRPETAWTEAQQGFAFKAQPLTLCAYDVDCTDVLDLTDPNVLAGCQSDMAVLACAWEDLARQKKQPPSWALAERLRAEGAAAIIVPSFAARADARDRNMIFFNWSDALPHRLQVIDDEHRLPKNMSSWTLQ</sequence>
<gene>
    <name evidence="2" type="ORF">ACFSAG_00215</name>
</gene>
<keyword evidence="3" id="KW-1185">Reference proteome</keyword>
<dbReference type="RefSeq" id="WP_381510418.1">
    <property type="nucleotide sequence ID" value="NZ_JBHUEL010000001.1"/>
</dbReference>
<organism evidence="2 3">
    <name type="scientific">Sphingorhabdus buctiana</name>
    <dbReference type="NCBI Taxonomy" id="1508805"/>
    <lineage>
        <taxon>Bacteria</taxon>
        <taxon>Pseudomonadati</taxon>
        <taxon>Pseudomonadota</taxon>
        <taxon>Alphaproteobacteria</taxon>
        <taxon>Sphingomonadales</taxon>
        <taxon>Sphingomonadaceae</taxon>
        <taxon>Sphingorhabdus</taxon>
    </lineage>
</organism>
<dbReference type="InterPro" id="IPR014914">
    <property type="entry name" value="RES_dom"/>
</dbReference>
<dbReference type="Proteomes" id="UP001597215">
    <property type="component" value="Unassembled WGS sequence"/>
</dbReference>
<evidence type="ECO:0000259" key="1">
    <source>
        <dbReference type="SMART" id="SM00953"/>
    </source>
</evidence>
<accession>A0ABW4MA94</accession>
<proteinExistence type="predicted"/>
<dbReference type="SMART" id="SM00953">
    <property type="entry name" value="RES"/>
    <property type="match status" value="1"/>
</dbReference>
<feature type="domain" description="RES" evidence="1">
    <location>
        <begin position="24"/>
        <end position="162"/>
    </location>
</feature>
<comment type="caution">
    <text evidence="2">The sequence shown here is derived from an EMBL/GenBank/DDBJ whole genome shotgun (WGS) entry which is preliminary data.</text>
</comment>
<reference evidence="3" key="1">
    <citation type="journal article" date="2019" name="Int. J. Syst. Evol. Microbiol.">
        <title>The Global Catalogue of Microorganisms (GCM) 10K type strain sequencing project: providing services to taxonomists for standard genome sequencing and annotation.</title>
        <authorList>
            <consortium name="The Broad Institute Genomics Platform"/>
            <consortium name="The Broad Institute Genome Sequencing Center for Infectious Disease"/>
            <person name="Wu L."/>
            <person name="Ma J."/>
        </authorList>
    </citation>
    <scope>NUCLEOTIDE SEQUENCE [LARGE SCALE GENOMIC DNA]</scope>
    <source>
        <strain evidence="3">CGMCC 1.12449</strain>
    </source>
</reference>
<dbReference type="Pfam" id="PF08808">
    <property type="entry name" value="RES"/>
    <property type="match status" value="1"/>
</dbReference>